<evidence type="ECO:0000313" key="9">
    <source>
        <dbReference type="Proteomes" id="UP000292082"/>
    </source>
</evidence>
<dbReference type="PANTHER" id="PTHR31845:SF19">
    <property type="entry name" value="TRANSCRIPTION FACTOR DOMAIN-CONTAINING PROTEIN"/>
    <property type="match status" value="1"/>
</dbReference>
<feature type="compositionally biased region" description="Polar residues" evidence="7">
    <location>
        <begin position="111"/>
        <end position="126"/>
    </location>
</feature>
<dbReference type="STRING" id="114155.A0A4V6MWJ7"/>
<gene>
    <name evidence="8" type="ORF">BD310DRAFT_963766</name>
</gene>
<dbReference type="CDD" id="cd12148">
    <property type="entry name" value="fungal_TF_MHR"/>
    <property type="match status" value="1"/>
</dbReference>
<dbReference type="InterPro" id="IPR051089">
    <property type="entry name" value="prtT"/>
</dbReference>
<dbReference type="SUPFAM" id="SSF57701">
    <property type="entry name" value="Zn2/Cys6 DNA-binding domain"/>
    <property type="match status" value="1"/>
</dbReference>
<dbReference type="InterPro" id="IPR001138">
    <property type="entry name" value="Zn2Cys6_DnaBD"/>
</dbReference>
<evidence type="ECO:0000256" key="3">
    <source>
        <dbReference type="ARBA" id="ARBA00023015"/>
    </source>
</evidence>
<protein>
    <submittedName>
        <fullName evidence="8">Fungal-specific transcription factor domain-containing protein</fullName>
    </submittedName>
</protein>
<feature type="region of interest" description="Disordered" evidence="7">
    <location>
        <begin position="164"/>
        <end position="203"/>
    </location>
</feature>
<dbReference type="Pfam" id="PF00172">
    <property type="entry name" value="Zn_clus"/>
    <property type="match status" value="1"/>
</dbReference>
<evidence type="ECO:0000256" key="4">
    <source>
        <dbReference type="ARBA" id="ARBA00023125"/>
    </source>
</evidence>
<evidence type="ECO:0000313" key="8">
    <source>
        <dbReference type="EMBL" id="TBU66224.1"/>
    </source>
</evidence>
<keyword evidence="9" id="KW-1185">Reference proteome</keyword>
<feature type="region of interest" description="Disordered" evidence="7">
    <location>
        <begin position="608"/>
        <end position="631"/>
    </location>
</feature>
<keyword evidence="2" id="KW-0479">Metal-binding</keyword>
<dbReference type="AlphaFoldDB" id="A0A4V6MWJ7"/>
<dbReference type="GO" id="GO:0005634">
    <property type="term" value="C:nucleus"/>
    <property type="evidence" value="ECO:0007669"/>
    <property type="project" value="UniProtKB-SubCell"/>
</dbReference>
<dbReference type="PANTHER" id="PTHR31845">
    <property type="entry name" value="FINGER DOMAIN PROTEIN, PUTATIVE-RELATED"/>
    <property type="match status" value="1"/>
</dbReference>
<dbReference type="GO" id="GO:0000981">
    <property type="term" value="F:DNA-binding transcription factor activity, RNA polymerase II-specific"/>
    <property type="evidence" value="ECO:0007669"/>
    <property type="project" value="InterPro"/>
</dbReference>
<keyword evidence="4" id="KW-0238">DNA-binding</keyword>
<accession>A0A4V6MWJ7</accession>
<dbReference type="GO" id="GO:0008270">
    <property type="term" value="F:zinc ion binding"/>
    <property type="evidence" value="ECO:0007669"/>
    <property type="project" value="InterPro"/>
</dbReference>
<keyword evidence="5" id="KW-0804">Transcription</keyword>
<feature type="compositionally biased region" description="Polar residues" evidence="7">
    <location>
        <begin position="173"/>
        <end position="196"/>
    </location>
</feature>
<sequence length="814" mass="90314">MDQPIANANANPSTKTPVVRGARACTVCRLAKMKCVGAEDGTKRCQRCQRSGADCIFEKHRRGRKPGSKLSEASKMLRRLEKGLNNAKAKQPNPGLPHASTSAVPYGQEGGLSSANNGTHSGAQSDSDMEEEDEYRQDDQALYADREIRKHMRSSFLDVVMNKEPSAEPARPQSGSPSDRSSFFQAQAKAPSQSPIRSHGSPQPKPYSALFAYAPKDPVAAGIISEADVSKYFDAFFLRLNPFINLFDAALHSPDYVRSRSPFLFTTMLMACCKFFCPASYPDVRRLAHEWCVYTFAEGTESVETVQALACMTYWKEPADRRTWTYIGMACRMAVNLRLNRYVGGHQMNESIDQMLERRNRERAYLVLFVHDRSLSMQTGKHWMLPEDELVRHSNNWHKEGAIGQNAEIRPEDVILAAFVNLRLIGSEATDTFYNRTNMFENQLDKYNEELDGWLATWIAEMRKASSATEFHTSFLNFFQSHVRLFLNTFGLNLSNLEARRIMPNPQAVRQCHQSARTNLQIVSHDFAAMHVLQYCQESITVMSAYAAIVLLKLIRNPTTMIHLRENVEDIHALINKTADAYQSAGHLTGSELDSAAYHARFLRRLTAMPQEQRARPQTERSGYRPEGVPPSFAQGLPPIRASQPSVGLPVDAFSVQRSAASHGLNPPHLAPLSIPGSTNGVHSFNPSYPDYDMDAAVRNGLSRHNGSGAPASFVGGDSDDSYFNYMLGEIPYADGLFSTSDGSPHSGMGLMSNHNGGATDFSYGTTAPSSHYRESGLAPSQMSTFGLGGQGPSRSYQHLPPMQPYVTNGFDSR</sequence>
<dbReference type="Proteomes" id="UP000292082">
    <property type="component" value="Unassembled WGS sequence"/>
</dbReference>
<evidence type="ECO:0000256" key="2">
    <source>
        <dbReference type="ARBA" id="ARBA00022723"/>
    </source>
</evidence>
<evidence type="ECO:0000256" key="6">
    <source>
        <dbReference type="ARBA" id="ARBA00023242"/>
    </source>
</evidence>
<evidence type="ECO:0000256" key="7">
    <source>
        <dbReference type="SAM" id="MobiDB-lite"/>
    </source>
</evidence>
<feature type="region of interest" description="Disordered" evidence="7">
    <location>
        <begin position="85"/>
        <end position="137"/>
    </location>
</feature>
<organism evidence="8 9">
    <name type="scientific">Dichomitus squalens</name>
    <dbReference type="NCBI Taxonomy" id="114155"/>
    <lineage>
        <taxon>Eukaryota</taxon>
        <taxon>Fungi</taxon>
        <taxon>Dikarya</taxon>
        <taxon>Basidiomycota</taxon>
        <taxon>Agaricomycotina</taxon>
        <taxon>Agaricomycetes</taxon>
        <taxon>Polyporales</taxon>
        <taxon>Polyporaceae</taxon>
        <taxon>Dichomitus</taxon>
    </lineage>
</organism>
<feature type="compositionally biased region" description="Basic and acidic residues" evidence="7">
    <location>
        <begin position="613"/>
        <end position="624"/>
    </location>
</feature>
<dbReference type="SMART" id="SM00906">
    <property type="entry name" value="Fungal_trans"/>
    <property type="match status" value="1"/>
</dbReference>
<dbReference type="SMART" id="SM00066">
    <property type="entry name" value="GAL4"/>
    <property type="match status" value="1"/>
</dbReference>
<evidence type="ECO:0000256" key="1">
    <source>
        <dbReference type="ARBA" id="ARBA00004123"/>
    </source>
</evidence>
<reference evidence="8 9" key="1">
    <citation type="submission" date="2019-01" db="EMBL/GenBank/DDBJ databases">
        <title>Draft genome sequences of three monokaryotic isolates of the white-rot basidiomycete fungus Dichomitus squalens.</title>
        <authorList>
            <consortium name="DOE Joint Genome Institute"/>
            <person name="Lopez S.C."/>
            <person name="Andreopoulos B."/>
            <person name="Pangilinan J."/>
            <person name="Lipzen A."/>
            <person name="Riley R."/>
            <person name="Ahrendt S."/>
            <person name="Ng V."/>
            <person name="Barry K."/>
            <person name="Daum C."/>
            <person name="Grigoriev I.V."/>
            <person name="Hilden K.S."/>
            <person name="Makela M.R."/>
            <person name="de Vries R.P."/>
        </authorList>
    </citation>
    <scope>NUCLEOTIDE SEQUENCE [LARGE SCALE GENOMIC DNA]</scope>
    <source>
        <strain evidence="8 9">CBS 464.89</strain>
    </source>
</reference>
<feature type="compositionally biased region" description="Acidic residues" evidence="7">
    <location>
        <begin position="127"/>
        <end position="136"/>
    </location>
</feature>
<dbReference type="PROSITE" id="PS00463">
    <property type="entry name" value="ZN2_CY6_FUNGAL_1"/>
    <property type="match status" value="1"/>
</dbReference>
<keyword evidence="6" id="KW-0539">Nucleus</keyword>
<dbReference type="Gene3D" id="4.10.240.10">
    <property type="entry name" value="Zn(2)-C6 fungal-type DNA-binding domain"/>
    <property type="match status" value="1"/>
</dbReference>
<dbReference type="CDD" id="cd00067">
    <property type="entry name" value="GAL4"/>
    <property type="match status" value="1"/>
</dbReference>
<proteinExistence type="predicted"/>
<dbReference type="InterPro" id="IPR007219">
    <property type="entry name" value="XnlR_reg_dom"/>
</dbReference>
<dbReference type="Pfam" id="PF04082">
    <property type="entry name" value="Fungal_trans"/>
    <property type="match status" value="1"/>
</dbReference>
<dbReference type="GO" id="GO:0000976">
    <property type="term" value="F:transcription cis-regulatory region binding"/>
    <property type="evidence" value="ECO:0007669"/>
    <property type="project" value="TreeGrafter"/>
</dbReference>
<keyword evidence="3" id="KW-0805">Transcription regulation</keyword>
<evidence type="ECO:0000256" key="5">
    <source>
        <dbReference type="ARBA" id="ARBA00023163"/>
    </source>
</evidence>
<dbReference type="GO" id="GO:0006351">
    <property type="term" value="P:DNA-templated transcription"/>
    <property type="evidence" value="ECO:0007669"/>
    <property type="project" value="InterPro"/>
</dbReference>
<feature type="region of interest" description="Disordered" evidence="7">
    <location>
        <begin position="792"/>
        <end position="814"/>
    </location>
</feature>
<comment type="subcellular location">
    <subcellularLocation>
        <location evidence="1">Nucleus</location>
    </subcellularLocation>
</comment>
<dbReference type="InterPro" id="IPR036864">
    <property type="entry name" value="Zn2-C6_fun-type_DNA-bd_sf"/>
</dbReference>
<dbReference type="EMBL" id="ML145084">
    <property type="protein sequence ID" value="TBU66224.1"/>
    <property type="molecule type" value="Genomic_DNA"/>
</dbReference>
<name>A0A4V6MWJ7_9APHY</name>
<dbReference type="PROSITE" id="PS50048">
    <property type="entry name" value="ZN2_CY6_FUNGAL_2"/>
    <property type="match status" value="1"/>
</dbReference>